<proteinExistence type="predicted"/>
<name>A0ACB9TPM0_HOLOL</name>
<accession>A0ACB9TPM0</accession>
<evidence type="ECO:0000313" key="1">
    <source>
        <dbReference type="EMBL" id="KAI4468755.1"/>
    </source>
</evidence>
<protein>
    <submittedName>
        <fullName evidence="1">Sugar-1-phosphate guanyl transferase</fullName>
    </submittedName>
</protein>
<evidence type="ECO:0000313" key="2">
    <source>
        <dbReference type="Proteomes" id="UP001056778"/>
    </source>
</evidence>
<comment type="caution">
    <text evidence="1">The sequence shown here is derived from an EMBL/GenBank/DDBJ whole genome shotgun (WGS) entry which is preliminary data.</text>
</comment>
<dbReference type="EMBL" id="CM043016">
    <property type="protein sequence ID" value="KAI4468755.1"/>
    <property type="molecule type" value="Genomic_DNA"/>
</dbReference>
<reference evidence="1" key="1">
    <citation type="submission" date="2022-04" db="EMBL/GenBank/DDBJ databases">
        <title>Chromosome-scale genome assembly of Holotrichia oblita Faldermann.</title>
        <authorList>
            <person name="Rongchong L."/>
        </authorList>
    </citation>
    <scope>NUCLEOTIDE SEQUENCE</scope>
    <source>
        <strain evidence="1">81SQS9</strain>
    </source>
</reference>
<keyword evidence="2" id="KW-1185">Reference proteome</keyword>
<organism evidence="1 2">
    <name type="scientific">Holotrichia oblita</name>
    <name type="common">Chafer beetle</name>
    <dbReference type="NCBI Taxonomy" id="644536"/>
    <lineage>
        <taxon>Eukaryota</taxon>
        <taxon>Metazoa</taxon>
        <taxon>Ecdysozoa</taxon>
        <taxon>Arthropoda</taxon>
        <taxon>Hexapoda</taxon>
        <taxon>Insecta</taxon>
        <taxon>Pterygota</taxon>
        <taxon>Neoptera</taxon>
        <taxon>Endopterygota</taxon>
        <taxon>Coleoptera</taxon>
        <taxon>Polyphaga</taxon>
        <taxon>Scarabaeiformia</taxon>
        <taxon>Scarabaeidae</taxon>
        <taxon>Melolonthinae</taxon>
        <taxon>Holotrichia</taxon>
    </lineage>
</organism>
<gene>
    <name evidence="1" type="ORF">MML48_2g00000416</name>
</gene>
<dbReference type="Proteomes" id="UP001056778">
    <property type="component" value="Chromosome 2"/>
</dbReference>
<keyword evidence="1" id="KW-0808">Transferase</keyword>
<sequence>MLKAVILIGGPQKGIVYLYLQEFTALGTAGGLYHFRDQIRFGNPDAFFVMNGDVCADFPLGELYEFHKLKGSDALVTIMSTEATRQQSLNYGCLVTDKATQAVTHYVEKPSSYVSTLINCGIYVFSPEVFQAIGEAFNLKQQEYYRNGNGSKEAGYIQLEQEVIAPLAGTGKIFTFQVTNWWSQLKTAGSAIYANRHYLELYRTKHPEKLCSVTGSGDAKQDSHIIPDVYIHPTATIHPTAVLGPNVSIGKDVVVGPGVRIRESIVLGNAVIEDHSLVLHSIIGRNSRIGRWTRVEGTPSDPDPNKPFAKMENPPLFNNDGRLNPSITILGCYVSVPSETILLNSIVLPNKELSRSFKNEIIL</sequence>